<protein>
    <recommendedName>
        <fullName evidence="4">Remorin C-terminal domain-containing protein</fullName>
    </recommendedName>
</protein>
<keyword evidence="2" id="KW-0175">Coiled coil</keyword>
<dbReference type="PANTHER" id="PTHR31471:SF13">
    <property type="entry name" value="REMORIN FAMILY PROTEIN"/>
    <property type="match status" value="1"/>
</dbReference>
<evidence type="ECO:0000313" key="5">
    <source>
        <dbReference type="EMBL" id="GAA0176856.1"/>
    </source>
</evidence>
<evidence type="ECO:0000256" key="3">
    <source>
        <dbReference type="SAM" id="MobiDB-lite"/>
    </source>
</evidence>
<evidence type="ECO:0000313" key="6">
    <source>
        <dbReference type="Proteomes" id="UP001454036"/>
    </source>
</evidence>
<comment type="similarity">
    <text evidence="1">Belongs to the remorin family.</text>
</comment>
<organism evidence="5 6">
    <name type="scientific">Lithospermum erythrorhizon</name>
    <name type="common">Purple gromwell</name>
    <name type="synonym">Lithospermum officinale var. erythrorhizon</name>
    <dbReference type="NCBI Taxonomy" id="34254"/>
    <lineage>
        <taxon>Eukaryota</taxon>
        <taxon>Viridiplantae</taxon>
        <taxon>Streptophyta</taxon>
        <taxon>Embryophyta</taxon>
        <taxon>Tracheophyta</taxon>
        <taxon>Spermatophyta</taxon>
        <taxon>Magnoliopsida</taxon>
        <taxon>eudicotyledons</taxon>
        <taxon>Gunneridae</taxon>
        <taxon>Pentapetalae</taxon>
        <taxon>asterids</taxon>
        <taxon>lamiids</taxon>
        <taxon>Boraginales</taxon>
        <taxon>Boraginaceae</taxon>
        <taxon>Boraginoideae</taxon>
        <taxon>Lithospermeae</taxon>
        <taxon>Lithospermum</taxon>
    </lineage>
</organism>
<feature type="compositionally biased region" description="Polar residues" evidence="3">
    <location>
        <begin position="377"/>
        <end position="395"/>
    </location>
</feature>
<feature type="compositionally biased region" description="Polar residues" evidence="3">
    <location>
        <begin position="249"/>
        <end position="260"/>
    </location>
</feature>
<feature type="compositionally biased region" description="Basic and acidic residues" evidence="3">
    <location>
        <begin position="36"/>
        <end position="49"/>
    </location>
</feature>
<name>A0AAV3RKU3_LITER</name>
<feature type="region of interest" description="Disordered" evidence="3">
    <location>
        <begin position="369"/>
        <end position="395"/>
    </location>
</feature>
<feature type="domain" description="Remorin C-terminal" evidence="4">
    <location>
        <begin position="452"/>
        <end position="554"/>
    </location>
</feature>
<proteinExistence type="inferred from homology"/>
<feature type="region of interest" description="Disordered" evidence="3">
    <location>
        <begin position="36"/>
        <end position="80"/>
    </location>
</feature>
<dbReference type="Pfam" id="PF03763">
    <property type="entry name" value="Remorin_C"/>
    <property type="match status" value="1"/>
</dbReference>
<sequence>MQEIDSGPGFRARDMSPESVDEFNLSLFSSTSVSAERRSSASELHDHHSLSSQKLGGKKSPETCSSGPNLDGNGAVNTLGNKTSFVSRVEKVQKFDSSEAETEDEILYLDSARSSFSQALKECQDRRTKTKVLLRKADRRRPASLDFNNSMINGAYSSSPRLATMKKTAASPCQTDLSPSLETRNYVHSSFGIQKGWSSERVPHHKGYNQSHGYAPLLPYSSSRVLPSKWEDAERWILSPVPRDTIQTIQKPSTIEQQQKGPKAKSGPIGPPGSSYYTLNTQAVPMPDAGNLHNVAANLPFSSRVMPADVMPVRCLTQGRDDNLHEPWIARSISVNGYTDMVSQSSLTGPQGIEEADFTRDAATDISCAGSRRDMGTQMSPCSSPGERSSCSTSTPSVLPILELQGVHFSKLETRDVQVDKRVTVTRSPKKNKGRILGGRSGNADDWKKKAAEWRCSSWEFLDTAKSISKIKRDEARITAWENLQRAKAEAAIRKLEMKLEKKKSSSMDKIMNKLRSAQKKAQEMRSSVLANQSHQASRTSHKAISFKRTHQVRSLSGCFTCHAF</sequence>
<feature type="region of interest" description="Disordered" evidence="3">
    <location>
        <begin position="249"/>
        <end position="272"/>
    </location>
</feature>
<reference evidence="5 6" key="1">
    <citation type="submission" date="2024-01" db="EMBL/GenBank/DDBJ databases">
        <title>The complete chloroplast genome sequence of Lithospermum erythrorhizon: insights into the phylogenetic relationship among Boraginaceae species and the maternal lineages of purple gromwells.</title>
        <authorList>
            <person name="Okada T."/>
            <person name="Watanabe K."/>
        </authorList>
    </citation>
    <scope>NUCLEOTIDE SEQUENCE [LARGE SCALE GENOMIC DNA]</scope>
</reference>
<comment type="caution">
    <text evidence="5">The sequence shown here is derived from an EMBL/GenBank/DDBJ whole genome shotgun (WGS) entry which is preliminary data.</text>
</comment>
<evidence type="ECO:0000256" key="2">
    <source>
        <dbReference type="SAM" id="Coils"/>
    </source>
</evidence>
<dbReference type="AlphaFoldDB" id="A0AAV3RKU3"/>
<dbReference type="InterPro" id="IPR005516">
    <property type="entry name" value="Remorin_C"/>
</dbReference>
<dbReference type="EMBL" id="BAABME010010257">
    <property type="protein sequence ID" value="GAA0176856.1"/>
    <property type="molecule type" value="Genomic_DNA"/>
</dbReference>
<dbReference type="PANTHER" id="PTHR31471">
    <property type="entry name" value="OS02G0116800 PROTEIN"/>
    <property type="match status" value="1"/>
</dbReference>
<accession>A0AAV3RKU3</accession>
<dbReference type="Proteomes" id="UP001454036">
    <property type="component" value="Unassembled WGS sequence"/>
</dbReference>
<keyword evidence="6" id="KW-1185">Reference proteome</keyword>
<gene>
    <name evidence="5" type="ORF">LIER_29617</name>
</gene>
<evidence type="ECO:0000259" key="4">
    <source>
        <dbReference type="Pfam" id="PF03763"/>
    </source>
</evidence>
<evidence type="ECO:0000256" key="1">
    <source>
        <dbReference type="ARBA" id="ARBA00005711"/>
    </source>
</evidence>
<feature type="coiled-coil region" evidence="2">
    <location>
        <begin position="486"/>
        <end position="528"/>
    </location>
</feature>